<name>A0A6G0TYF8_APHGL</name>
<evidence type="ECO:0000256" key="4">
    <source>
        <dbReference type="PROSITE-ProRule" id="PRU00134"/>
    </source>
</evidence>
<evidence type="ECO:0000256" key="3">
    <source>
        <dbReference type="ARBA" id="ARBA00022833"/>
    </source>
</evidence>
<evidence type="ECO:0000313" key="7">
    <source>
        <dbReference type="Proteomes" id="UP000475862"/>
    </source>
</evidence>
<dbReference type="PROSITE" id="PS01360">
    <property type="entry name" value="ZF_MYND_1"/>
    <property type="match status" value="1"/>
</dbReference>
<dbReference type="EMBL" id="VYZN01000014">
    <property type="protein sequence ID" value="KAE9539979.1"/>
    <property type="molecule type" value="Genomic_DNA"/>
</dbReference>
<dbReference type="SUPFAM" id="SSF144232">
    <property type="entry name" value="HIT/MYND zinc finger-like"/>
    <property type="match status" value="1"/>
</dbReference>
<evidence type="ECO:0000313" key="6">
    <source>
        <dbReference type="EMBL" id="KAE9539979.1"/>
    </source>
</evidence>
<dbReference type="GO" id="GO:0036159">
    <property type="term" value="P:inner dynein arm assembly"/>
    <property type="evidence" value="ECO:0007669"/>
    <property type="project" value="TreeGrafter"/>
</dbReference>
<evidence type="ECO:0000256" key="2">
    <source>
        <dbReference type="ARBA" id="ARBA00022771"/>
    </source>
</evidence>
<keyword evidence="2 4" id="KW-0863">Zinc-finger</keyword>
<dbReference type="GO" id="GO:0034451">
    <property type="term" value="C:centriolar satellite"/>
    <property type="evidence" value="ECO:0007669"/>
    <property type="project" value="TreeGrafter"/>
</dbReference>
<dbReference type="GO" id="GO:0044458">
    <property type="term" value="P:motile cilium assembly"/>
    <property type="evidence" value="ECO:0007669"/>
    <property type="project" value="TreeGrafter"/>
</dbReference>
<dbReference type="AlphaFoldDB" id="A0A6G0TYF8"/>
<keyword evidence="7" id="KW-1185">Reference proteome</keyword>
<reference evidence="6 7" key="1">
    <citation type="submission" date="2019-08" db="EMBL/GenBank/DDBJ databases">
        <title>The genome of the soybean aphid Biotype 1, its phylome, world population structure and adaptation to the North American continent.</title>
        <authorList>
            <person name="Giordano R."/>
            <person name="Donthu R.K."/>
            <person name="Hernandez A.G."/>
            <person name="Wright C.L."/>
            <person name="Zimin A.V."/>
        </authorList>
    </citation>
    <scope>NUCLEOTIDE SEQUENCE [LARGE SCALE GENOMIC DNA]</scope>
    <source>
        <tissue evidence="6">Whole aphids</tissue>
    </source>
</reference>
<gene>
    <name evidence="6" type="ORF">AGLY_005231</name>
</gene>
<dbReference type="Gene3D" id="6.10.140.2220">
    <property type="match status" value="1"/>
</dbReference>
<evidence type="ECO:0000256" key="1">
    <source>
        <dbReference type="ARBA" id="ARBA00022723"/>
    </source>
</evidence>
<dbReference type="GO" id="GO:0008270">
    <property type="term" value="F:zinc ion binding"/>
    <property type="evidence" value="ECO:0007669"/>
    <property type="project" value="UniProtKB-KW"/>
</dbReference>
<keyword evidence="3" id="KW-0862">Zinc</keyword>
<dbReference type="InterPro" id="IPR002893">
    <property type="entry name" value="Znf_MYND"/>
</dbReference>
<feature type="domain" description="MYND-type" evidence="5">
    <location>
        <begin position="388"/>
        <end position="424"/>
    </location>
</feature>
<dbReference type="GO" id="GO:0005737">
    <property type="term" value="C:cytoplasm"/>
    <property type="evidence" value="ECO:0007669"/>
    <property type="project" value="TreeGrafter"/>
</dbReference>
<accession>A0A6G0TYF8</accession>
<dbReference type="OrthoDB" id="432970at2759"/>
<dbReference type="PANTHER" id="PTHR13244">
    <property type="entry name" value="ZINC FINGER MYND DOMAIN CONTAINING PROTEIN 10"/>
    <property type="match status" value="1"/>
</dbReference>
<dbReference type="PROSITE" id="PS50865">
    <property type="entry name" value="ZF_MYND_2"/>
    <property type="match status" value="1"/>
</dbReference>
<evidence type="ECO:0000259" key="5">
    <source>
        <dbReference type="PROSITE" id="PS50865"/>
    </source>
</evidence>
<keyword evidence="1" id="KW-0479">Metal-binding</keyword>
<organism evidence="6 7">
    <name type="scientific">Aphis glycines</name>
    <name type="common">Soybean aphid</name>
    <dbReference type="NCBI Taxonomy" id="307491"/>
    <lineage>
        <taxon>Eukaryota</taxon>
        <taxon>Metazoa</taxon>
        <taxon>Ecdysozoa</taxon>
        <taxon>Arthropoda</taxon>
        <taxon>Hexapoda</taxon>
        <taxon>Insecta</taxon>
        <taxon>Pterygota</taxon>
        <taxon>Neoptera</taxon>
        <taxon>Paraneoptera</taxon>
        <taxon>Hemiptera</taxon>
        <taxon>Sternorrhyncha</taxon>
        <taxon>Aphidomorpha</taxon>
        <taxon>Aphidoidea</taxon>
        <taxon>Aphididae</taxon>
        <taxon>Aphidini</taxon>
        <taxon>Aphis</taxon>
        <taxon>Aphis</taxon>
    </lineage>
</organism>
<dbReference type="InterPro" id="IPR052298">
    <property type="entry name" value="ZMYND10"/>
</dbReference>
<dbReference type="PANTHER" id="PTHR13244:SF7">
    <property type="entry name" value="ZINC FINGER MYND DOMAIN-CONTAINING PROTEIN 10"/>
    <property type="match status" value="1"/>
</dbReference>
<dbReference type="Pfam" id="PF01753">
    <property type="entry name" value="zf-MYND"/>
    <property type="match status" value="1"/>
</dbReference>
<dbReference type="Proteomes" id="UP000475862">
    <property type="component" value="Unassembled WGS sequence"/>
</dbReference>
<protein>
    <recommendedName>
        <fullName evidence="5">MYND-type domain-containing protein</fullName>
    </recommendedName>
</protein>
<comment type="caution">
    <text evidence="6">The sequence shown here is derived from an EMBL/GenBank/DDBJ whole genome shotgun (WGS) entry which is preliminary data.</text>
</comment>
<proteinExistence type="predicted"/>
<dbReference type="GO" id="GO:0036158">
    <property type="term" value="P:outer dynein arm assembly"/>
    <property type="evidence" value="ECO:0007669"/>
    <property type="project" value="TreeGrafter"/>
</dbReference>
<sequence length="425" mass="49729">MMDIISQNDVDFFIDHIKESKLNELGTKIWYDSHDRLQKLNQQATLDASEGREEYIKDQLISYGKVPIIVHEAICVAIWREKVLPELLCIIPNPTQSFTLYFILFHETVAVGLLQKILFHEEGVQSLGSYALDLFDHVIFAVTHIAIGYILNTNNFQIGSKINDMSVVDEIIEHKHKIQFEVGICCIGIMFNMLLHIKNLSLSVTTRMTTNNDVPMLICQLLNVKPWIKLENKKKYIFQDNSWKIMDETNNIIPKQEAHLWLGLHEFFTSEQLRNSYEITQFRKKNLMQLQQLLNDCLLDQIPPLIHLKQCLYRLSLTEVSTGFKRPLIMELNAEIRPTILNTYTKQWKKIARAQMAYLFGNDSYDVAKSLSETYEHIDHFEAKENICAHCRQPAKNRCSKCKKQWYCSRKCQVTNWDRHKTICQ</sequence>